<dbReference type="RefSeq" id="XP_068358383.1">
    <property type="nucleotide sequence ID" value="XM_068505309.1"/>
</dbReference>
<dbReference type="Gene3D" id="2.130.10.30">
    <property type="entry name" value="Regulator of chromosome condensation 1/beta-lactamase-inhibitor protein II"/>
    <property type="match status" value="1"/>
</dbReference>
<proteinExistence type="predicted"/>
<evidence type="ECO:0000313" key="2">
    <source>
        <dbReference type="Proteomes" id="UP000179807"/>
    </source>
</evidence>
<dbReference type="PANTHER" id="PTHR46207:SF1">
    <property type="entry name" value="PROTEIN RCC2"/>
    <property type="match status" value="1"/>
</dbReference>
<dbReference type="InterPro" id="IPR000408">
    <property type="entry name" value="Reg_chr_condens"/>
</dbReference>
<reference evidence="1" key="1">
    <citation type="submission" date="2016-10" db="EMBL/GenBank/DDBJ databases">
        <authorList>
            <person name="Benchimol M."/>
            <person name="Almeida L.G."/>
            <person name="Vasconcelos A.T."/>
            <person name="Perreira-Neves A."/>
            <person name="Rosa I.A."/>
            <person name="Tasca T."/>
            <person name="Bogo M.R."/>
            <person name="de Souza W."/>
        </authorList>
    </citation>
    <scope>NUCLEOTIDE SEQUENCE [LARGE SCALE GENOMIC DNA]</scope>
    <source>
        <strain evidence="1">K</strain>
    </source>
</reference>
<dbReference type="Proteomes" id="UP000179807">
    <property type="component" value="Unassembled WGS sequence"/>
</dbReference>
<dbReference type="Pfam" id="PF13540">
    <property type="entry name" value="RCC1_2"/>
    <property type="match status" value="1"/>
</dbReference>
<accession>A0A1J4K1I3</accession>
<sequence>MGCDQSATFSAMDITLPSMFWPSKPPAHLKVCGTNEYAQLIASSNRSTQFERCICPPLSAEIDVNDLLSFSIYLGCAVYVTKSGQAFIKGCFKVFNKDPQEVKFSELPDEKFKCAVTGYDYILYLTENDSIVFQHRKLEGDHIIFTLENERKPVSLFGGKEYCVVIDNAGDMYLFSRQTVLTKEYNFIHMNEPAKMVACCRERMFVLSTNGKVFWRKNFTDSYDNLNSSFNSLSFNSSSISSTINVDSGLLIDYSEEENSGFIEVDGLQDIIIKSISGIYDHCVAISSDATAYGIGNELSHKFGHEPLVSNEKFVKISTMEGKRINYASAGTDHTLFITEKGELFACGRNDSGNLFQEEIGEGEETIVPVQVVFGDDDEITYAVAGENLSAAFLNCDPPIYGPNKALL</sequence>
<protein>
    <recommendedName>
        <fullName evidence="3">Regulator of chromosome condensation</fullName>
    </recommendedName>
</protein>
<evidence type="ECO:0000313" key="1">
    <source>
        <dbReference type="EMBL" id="OHT05247.1"/>
    </source>
</evidence>
<dbReference type="AlphaFoldDB" id="A0A1J4K1I3"/>
<dbReference type="GO" id="GO:0016020">
    <property type="term" value="C:membrane"/>
    <property type="evidence" value="ECO:0007669"/>
    <property type="project" value="TreeGrafter"/>
</dbReference>
<organism evidence="1 2">
    <name type="scientific">Tritrichomonas foetus</name>
    <dbReference type="NCBI Taxonomy" id="1144522"/>
    <lineage>
        <taxon>Eukaryota</taxon>
        <taxon>Metamonada</taxon>
        <taxon>Parabasalia</taxon>
        <taxon>Tritrichomonadida</taxon>
        <taxon>Tritrichomonadidae</taxon>
        <taxon>Tritrichomonas</taxon>
    </lineage>
</organism>
<dbReference type="InterPro" id="IPR028641">
    <property type="entry name" value="RCC2"/>
</dbReference>
<gene>
    <name evidence="1" type="ORF">TRFO_27051</name>
</gene>
<dbReference type="GeneID" id="94840013"/>
<dbReference type="SUPFAM" id="SSF50985">
    <property type="entry name" value="RCC1/BLIP-II"/>
    <property type="match status" value="1"/>
</dbReference>
<dbReference type="EMBL" id="MLAK01000764">
    <property type="protein sequence ID" value="OHT05247.1"/>
    <property type="molecule type" value="Genomic_DNA"/>
</dbReference>
<dbReference type="PROSITE" id="PS00626">
    <property type="entry name" value="RCC1_2"/>
    <property type="match status" value="1"/>
</dbReference>
<dbReference type="OrthoDB" id="70707at2759"/>
<comment type="caution">
    <text evidence="1">The sequence shown here is derived from an EMBL/GenBank/DDBJ whole genome shotgun (WGS) entry which is preliminary data.</text>
</comment>
<dbReference type="InterPro" id="IPR009091">
    <property type="entry name" value="RCC1/BLIP-II"/>
</dbReference>
<dbReference type="PANTHER" id="PTHR46207">
    <property type="entry name" value="PROTEIN RCC2"/>
    <property type="match status" value="1"/>
</dbReference>
<dbReference type="GO" id="GO:0031267">
    <property type="term" value="F:small GTPase binding"/>
    <property type="evidence" value="ECO:0007669"/>
    <property type="project" value="TreeGrafter"/>
</dbReference>
<evidence type="ECO:0008006" key="3">
    <source>
        <dbReference type="Google" id="ProtNLM"/>
    </source>
</evidence>
<keyword evidence="2" id="KW-1185">Reference proteome</keyword>
<dbReference type="VEuPathDB" id="TrichDB:TRFO_27051"/>
<name>A0A1J4K1I3_9EUKA</name>